<proteinExistence type="predicted"/>
<reference evidence="1" key="1">
    <citation type="submission" date="2022-10" db="EMBL/GenBank/DDBJ databases">
        <title>Gaoshiqiia sediminis gen. nov., sp. nov., isolated from coastal sediment.</title>
        <authorList>
            <person name="Yu W.X."/>
            <person name="Mu D.S."/>
            <person name="Du J.Z."/>
            <person name="Liang Y.Q."/>
        </authorList>
    </citation>
    <scope>NUCLEOTIDE SEQUENCE</scope>
    <source>
        <strain evidence="1">A06</strain>
    </source>
</reference>
<protein>
    <submittedName>
        <fullName evidence="1">Uncharacterized protein</fullName>
    </submittedName>
</protein>
<keyword evidence="2" id="KW-1185">Reference proteome</keyword>
<name>A0AA41Y9K2_9BACT</name>
<dbReference type="Proteomes" id="UP001163821">
    <property type="component" value="Unassembled WGS sequence"/>
</dbReference>
<dbReference type="EMBL" id="JAPAAF010000045">
    <property type="protein sequence ID" value="MCW0484674.1"/>
    <property type="molecule type" value="Genomic_DNA"/>
</dbReference>
<accession>A0AA41Y9K2</accession>
<comment type="caution">
    <text evidence="1">The sequence shown here is derived from an EMBL/GenBank/DDBJ whole genome shotgun (WGS) entry which is preliminary data.</text>
</comment>
<sequence length="139" mass="15904">MTFKQKIESYLAIKENDFNYMPDFERLVIDAIEVLGLKEIERLNYHKGDIEKALISKSDLSKSNKIASLLLKNDLTIGTVKTNEELKLILGDIYNKLGIKKAPSATHIKKYFQVVQTKIKMGDKIKNGYKIIKPLTVFV</sequence>
<evidence type="ECO:0000313" key="1">
    <source>
        <dbReference type="EMBL" id="MCW0484674.1"/>
    </source>
</evidence>
<dbReference type="RefSeq" id="WP_282593262.1">
    <property type="nucleotide sequence ID" value="NZ_JAPAAF010000045.1"/>
</dbReference>
<evidence type="ECO:0000313" key="2">
    <source>
        <dbReference type="Proteomes" id="UP001163821"/>
    </source>
</evidence>
<organism evidence="1 2">
    <name type="scientific">Gaoshiqia sediminis</name>
    <dbReference type="NCBI Taxonomy" id="2986998"/>
    <lineage>
        <taxon>Bacteria</taxon>
        <taxon>Pseudomonadati</taxon>
        <taxon>Bacteroidota</taxon>
        <taxon>Bacteroidia</taxon>
        <taxon>Marinilabiliales</taxon>
        <taxon>Prolixibacteraceae</taxon>
        <taxon>Gaoshiqia</taxon>
    </lineage>
</organism>
<dbReference type="AlphaFoldDB" id="A0AA41Y9K2"/>
<gene>
    <name evidence="1" type="ORF">N2K84_18210</name>
</gene>